<dbReference type="GO" id="GO:0003677">
    <property type="term" value="F:DNA binding"/>
    <property type="evidence" value="ECO:0007669"/>
    <property type="project" value="UniProtKB-UniRule"/>
</dbReference>
<dbReference type="KEGG" id="spsw:Sps_03991"/>
<dbReference type="GO" id="GO:0000160">
    <property type="term" value="P:phosphorelay signal transduction system"/>
    <property type="evidence" value="ECO:0007669"/>
    <property type="project" value="InterPro"/>
</dbReference>
<dbReference type="RefSeq" id="WP_077754063.1">
    <property type="nucleotide sequence ID" value="NZ_CP014782.1"/>
</dbReference>
<dbReference type="Pfam" id="PF00486">
    <property type="entry name" value="Trans_reg_C"/>
    <property type="match status" value="1"/>
</dbReference>
<keyword evidence="3" id="KW-1133">Transmembrane helix</keyword>
<feature type="domain" description="OmpR/PhoB-type" evidence="4">
    <location>
        <begin position="6"/>
        <end position="109"/>
    </location>
</feature>
<accession>A0A1S6HU71</accession>
<dbReference type="SMART" id="SM00862">
    <property type="entry name" value="Trans_reg_C"/>
    <property type="match status" value="1"/>
</dbReference>
<dbReference type="PROSITE" id="PS51755">
    <property type="entry name" value="OMPR_PHOB"/>
    <property type="match status" value="1"/>
</dbReference>
<dbReference type="SUPFAM" id="SSF46894">
    <property type="entry name" value="C-terminal effector domain of the bipartite response regulators"/>
    <property type="match status" value="1"/>
</dbReference>
<dbReference type="CDD" id="cd00383">
    <property type="entry name" value="trans_reg_C"/>
    <property type="match status" value="1"/>
</dbReference>
<evidence type="ECO:0000256" key="2">
    <source>
        <dbReference type="PROSITE-ProRule" id="PRU01091"/>
    </source>
</evidence>
<evidence type="ECO:0000313" key="5">
    <source>
        <dbReference type="EMBL" id="AQS39106.1"/>
    </source>
</evidence>
<evidence type="ECO:0000256" key="3">
    <source>
        <dbReference type="SAM" id="Phobius"/>
    </source>
</evidence>
<feature type="DNA-binding region" description="OmpR/PhoB-type" evidence="2">
    <location>
        <begin position="6"/>
        <end position="109"/>
    </location>
</feature>
<evidence type="ECO:0000259" key="4">
    <source>
        <dbReference type="PROSITE" id="PS51755"/>
    </source>
</evidence>
<dbReference type="InterPro" id="IPR001867">
    <property type="entry name" value="OmpR/PhoB-type_DNA-bd"/>
</dbReference>
<keyword evidence="3" id="KW-0472">Membrane</keyword>
<evidence type="ECO:0000256" key="1">
    <source>
        <dbReference type="ARBA" id="ARBA00023125"/>
    </source>
</evidence>
<dbReference type="Proteomes" id="UP000189545">
    <property type="component" value="Chromosome"/>
</dbReference>
<dbReference type="GO" id="GO:0006355">
    <property type="term" value="P:regulation of DNA-templated transcription"/>
    <property type="evidence" value="ECO:0007669"/>
    <property type="project" value="InterPro"/>
</dbReference>
<sequence length="254" mass="28462">MNSENDITYKIGQRYLFNVKTHQLTDKEDNTITELGLNESRLLAVLISSNGEVVTREQILEEVWNQRGLVVDETSVNQTVSLLRKFLGDNVKDQKIIKTVTKMGYKLTSGIKVESVDAERTSSSFIKYVNQRPIIFGLNAALFSLLVSLSVYGGIKQGEGFNGRLIDYNKVAIDGIEILKYKNNKIDNELSTLIEKCILINVDENLAEITSVIVSAKKKYSFTILFMLDNGVDFSLAVKVNKGIPLEDNLCQVI</sequence>
<proteinExistence type="predicted"/>
<dbReference type="STRING" id="225848.Sps_03991"/>
<dbReference type="InterPro" id="IPR016032">
    <property type="entry name" value="Sig_transdc_resp-reg_C-effctor"/>
</dbReference>
<dbReference type="InterPro" id="IPR036388">
    <property type="entry name" value="WH-like_DNA-bd_sf"/>
</dbReference>
<gene>
    <name evidence="5" type="ORF">Sps_03991</name>
</gene>
<reference evidence="5 6" key="1">
    <citation type="submission" date="2016-03" db="EMBL/GenBank/DDBJ databases">
        <title>Complete genome sequence of Shewanella psychrophila WP2, a deep sea bacterium isolated from west Pacific sediment.</title>
        <authorList>
            <person name="Xu G."/>
            <person name="Jian H."/>
        </authorList>
    </citation>
    <scope>NUCLEOTIDE SEQUENCE [LARGE SCALE GENOMIC DNA]</scope>
    <source>
        <strain evidence="5 6">WP2</strain>
    </source>
</reference>
<dbReference type="AlphaFoldDB" id="A0A1S6HU71"/>
<keyword evidence="1 2" id="KW-0238">DNA-binding</keyword>
<protein>
    <submittedName>
        <fullName evidence="5">DNA-binding protein with winged-HTH domain</fullName>
    </submittedName>
</protein>
<dbReference type="OrthoDB" id="5693682at2"/>
<dbReference type="Gene3D" id="1.10.10.10">
    <property type="entry name" value="Winged helix-like DNA-binding domain superfamily/Winged helix DNA-binding domain"/>
    <property type="match status" value="1"/>
</dbReference>
<evidence type="ECO:0000313" key="6">
    <source>
        <dbReference type="Proteomes" id="UP000189545"/>
    </source>
</evidence>
<organism evidence="5 6">
    <name type="scientific">Shewanella psychrophila</name>
    <dbReference type="NCBI Taxonomy" id="225848"/>
    <lineage>
        <taxon>Bacteria</taxon>
        <taxon>Pseudomonadati</taxon>
        <taxon>Pseudomonadota</taxon>
        <taxon>Gammaproteobacteria</taxon>
        <taxon>Alteromonadales</taxon>
        <taxon>Shewanellaceae</taxon>
        <taxon>Shewanella</taxon>
    </lineage>
</organism>
<keyword evidence="3" id="KW-0812">Transmembrane</keyword>
<dbReference type="EMBL" id="CP014782">
    <property type="protein sequence ID" value="AQS39106.1"/>
    <property type="molecule type" value="Genomic_DNA"/>
</dbReference>
<name>A0A1S6HU71_9GAMM</name>
<keyword evidence="6" id="KW-1185">Reference proteome</keyword>
<feature type="transmembrane region" description="Helical" evidence="3">
    <location>
        <begin position="134"/>
        <end position="155"/>
    </location>
</feature>